<dbReference type="Pfam" id="PF01302">
    <property type="entry name" value="CAP_GLY"/>
    <property type="match status" value="1"/>
</dbReference>
<dbReference type="SUPFAM" id="SSF52058">
    <property type="entry name" value="L domain-like"/>
    <property type="match status" value="1"/>
</dbReference>
<reference evidence="2" key="1">
    <citation type="submission" date="2023-07" db="EMBL/GenBank/DDBJ databases">
        <title>Black Yeasts Isolated from many extreme environments.</title>
        <authorList>
            <person name="Coleine C."/>
            <person name="Stajich J.E."/>
            <person name="Selbmann L."/>
        </authorList>
    </citation>
    <scope>NUCLEOTIDE SEQUENCE</scope>
    <source>
        <strain evidence="2">CCFEE 5485</strain>
    </source>
</reference>
<keyword evidence="3" id="KW-1185">Reference proteome</keyword>
<dbReference type="AlphaFoldDB" id="A0AAE0TRL0"/>
<protein>
    <recommendedName>
        <fullName evidence="1">CAP-Gly domain-containing protein</fullName>
    </recommendedName>
</protein>
<dbReference type="Proteomes" id="UP001274830">
    <property type="component" value="Unassembled WGS sequence"/>
</dbReference>
<name>A0AAE0TRL0_9PEZI</name>
<evidence type="ECO:0000259" key="1">
    <source>
        <dbReference type="PROSITE" id="PS50245"/>
    </source>
</evidence>
<comment type="caution">
    <text evidence="2">The sequence shown here is derived from an EMBL/GenBank/DDBJ whole genome shotgun (WGS) entry which is preliminary data.</text>
</comment>
<dbReference type="InterPro" id="IPR043313">
    <property type="entry name" value="LRMDA"/>
</dbReference>
<dbReference type="SUPFAM" id="SSF74924">
    <property type="entry name" value="Cap-Gly domain"/>
    <property type="match status" value="1"/>
</dbReference>
<dbReference type="EMBL" id="JAUTXT010000032">
    <property type="protein sequence ID" value="KAK3672537.1"/>
    <property type="molecule type" value="Genomic_DNA"/>
</dbReference>
<dbReference type="Gene3D" id="3.80.10.10">
    <property type="entry name" value="Ribonuclease Inhibitor"/>
    <property type="match status" value="2"/>
</dbReference>
<organism evidence="2 3">
    <name type="scientific">Recurvomyces mirabilis</name>
    <dbReference type="NCBI Taxonomy" id="574656"/>
    <lineage>
        <taxon>Eukaryota</taxon>
        <taxon>Fungi</taxon>
        <taxon>Dikarya</taxon>
        <taxon>Ascomycota</taxon>
        <taxon>Pezizomycotina</taxon>
        <taxon>Dothideomycetes</taxon>
        <taxon>Dothideomycetidae</taxon>
        <taxon>Mycosphaerellales</taxon>
        <taxon>Teratosphaeriaceae</taxon>
        <taxon>Recurvomyces</taxon>
    </lineage>
</organism>
<dbReference type="InterPro" id="IPR032675">
    <property type="entry name" value="LRR_dom_sf"/>
</dbReference>
<dbReference type="PROSITE" id="PS50245">
    <property type="entry name" value="CAP_GLY_2"/>
    <property type="match status" value="1"/>
</dbReference>
<feature type="domain" description="CAP-Gly" evidence="1">
    <location>
        <begin position="24"/>
        <end position="70"/>
    </location>
</feature>
<dbReference type="PROSITE" id="PS00845">
    <property type="entry name" value="CAP_GLY_1"/>
    <property type="match status" value="1"/>
</dbReference>
<dbReference type="InterPro" id="IPR036859">
    <property type="entry name" value="CAP-Gly_dom_sf"/>
</dbReference>
<dbReference type="InterPro" id="IPR000938">
    <property type="entry name" value="CAP-Gly_domain"/>
</dbReference>
<sequence>MSSRYHINQRLSLKGQACTIRFTGLVKGKSGDWIGVEWDDPTRGKHEGSHGGTSYFSCRGDSPACASFLRPNQPWDEPRTFLEALREKYVERADVGGDAIYFSSKQAEEVGFEKFANRQAKLEGIKVLVLNRTRIQHSASDPDVDTIADVCAEITDLDIGGNLFESIHGVVDLCRRLPRLRKLVLDGNRMVIDDDFLDQERNPAFVRISELSLSNTFLDWENELHPMVQRHFVSIRSLNFSDNECGHFVPFDEPLGLDISTLDLSNNEAENIENISGLSNANVHTLILKNNRIDSIGDTVPLASIVELDVRHNAIASFDFIDMLPTAFPALRHLRTTGNPLYSNLRSHDGKPLTTEDGYMLTIARLPQLKTLNYSKITEKERLNAETYYLNTVAQEVSKTSSEEEKEKTIARHPRWKELCEEYGEPAILRQTIDHTTTSGEKLVDPNSLAARLVTVNFTYGSKTWTREVPKSFSVYEVLGLVGRPLSVMPLKLRLIYETNEQAVLVEGVQYEGPGWWCSDGESEGEDLIENGAKALRAVELVAGTRTLGTYVEGRHAKIRVELR</sequence>
<gene>
    <name evidence="2" type="ORF">LTR78_007587</name>
</gene>
<accession>A0AAE0TRL0</accession>
<evidence type="ECO:0000313" key="2">
    <source>
        <dbReference type="EMBL" id="KAK3672537.1"/>
    </source>
</evidence>
<dbReference type="PANTHER" id="PTHR46282:SF1">
    <property type="entry name" value="LEUCINE-RICH REPEAT-CONTAINING PROTEIN 72-LIKE"/>
    <property type="match status" value="1"/>
</dbReference>
<dbReference type="Gene3D" id="2.30.30.190">
    <property type="entry name" value="CAP Gly-rich-like domain"/>
    <property type="match status" value="1"/>
</dbReference>
<evidence type="ECO:0000313" key="3">
    <source>
        <dbReference type="Proteomes" id="UP001274830"/>
    </source>
</evidence>
<dbReference type="InterPro" id="IPR001611">
    <property type="entry name" value="Leu-rich_rpt"/>
</dbReference>
<dbReference type="PROSITE" id="PS51450">
    <property type="entry name" value="LRR"/>
    <property type="match status" value="1"/>
</dbReference>
<proteinExistence type="predicted"/>
<dbReference type="SMART" id="SM01052">
    <property type="entry name" value="CAP_GLY"/>
    <property type="match status" value="1"/>
</dbReference>
<dbReference type="PANTHER" id="PTHR46282">
    <property type="entry name" value="LEUCINE-RICH MELANOCYTE DIFFERENTIATION-ASSOCIATED PROTEIN"/>
    <property type="match status" value="1"/>
</dbReference>